<dbReference type="InterPro" id="IPR043136">
    <property type="entry name" value="B30.2/SPRY_sf"/>
</dbReference>
<evidence type="ECO:0000256" key="2">
    <source>
        <dbReference type="ARBA" id="ARBA00022771"/>
    </source>
</evidence>
<organism evidence="6 7">
    <name type="scientific">Cirrhinus mrigala</name>
    <name type="common">Mrigala</name>
    <dbReference type="NCBI Taxonomy" id="683832"/>
    <lineage>
        <taxon>Eukaryota</taxon>
        <taxon>Metazoa</taxon>
        <taxon>Chordata</taxon>
        <taxon>Craniata</taxon>
        <taxon>Vertebrata</taxon>
        <taxon>Euteleostomi</taxon>
        <taxon>Actinopterygii</taxon>
        <taxon>Neopterygii</taxon>
        <taxon>Teleostei</taxon>
        <taxon>Ostariophysi</taxon>
        <taxon>Cypriniformes</taxon>
        <taxon>Cyprinidae</taxon>
        <taxon>Labeoninae</taxon>
        <taxon>Labeonini</taxon>
        <taxon>Cirrhinus</taxon>
    </lineage>
</organism>
<evidence type="ECO:0000313" key="7">
    <source>
        <dbReference type="Proteomes" id="UP001529510"/>
    </source>
</evidence>
<keyword evidence="3" id="KW-0862">Zinc</keyword>
<dbReference type="PANTHER" id="PTHR25465">
    <property type="entry name" value="B-BOX DOMAIN CONTAINING"/>
    <property type="match status" value="1"/>
</dbReference>
<protein>
    <recommendedName>
        <fullName evidence="5">B30.2/SPRY domain-containing protein</fullName>
    </recommendedName>
</protein>
<comment type="caution">
    <text evidence="6">The sequence shown here is derived from an EMBL/GenBank/DDBJ whole genome shotgun (WGS) entry which is preliminary data.</text>
</comment>
<dbReference type="SMART" id="SM00589">
    <property type="entry name" value="PRY"/>
    <property type="match status" value="1"/>
</dbReference>
<evidence type="ECO:0000256" key="4">
    <source>
        <dbReference type="SAM" id="Coils"/>
    </source>
</evidence>
<evidence type="ECO:0000256" key="3">
    <source>
        <dbReference type="ARBA" id="ARBA00022833"/>
    </source>
</evidence>
<dbReference type="InterPro" id="IPR013320">
    <property type="entry name" value="ConA-like_dom_sf"/>
</dbReference>
<name>A0ABD0PZI3_CIRMR</name>
<dbReference type="Gene3D" id="2.60.120.920">
    <property type="match status" value="1"/>
</dbReference>
<gene>
    <name evidence="6" type="ORF">M9458_024308</name>
</gene>
<dbReference type="InterPro" id="IPR058030">
    <property type="entry name" value="TRIM8/14/16/25/29/45/65_CC"/>
</dbReference>
<dbReference type="InterPro" id="IPR003879">
    <property type="entry name" value="Butyrophylin_SPRY"/>
</dbReference>
<dbReference type="Pfam" id="PF00622">
    <property type="entry name" value="SPRY"/>
    <property type="match status" value="1"/>
</dbReference>
<dbReference type="CDD" id="cd16040">
    <property type="entry name" value="SPRY_PRY_SNTX"/>
    <property type="match status" value="1"/>
</dbReference>
<dbReference type="Pfam" id="PF25600">
    <property type="entry name" value="TRIM_CC"/>
    <property type="match status" value="1"/>
</dbReference>
<keyword evidence="7" id="KW-1185">Reference proteome</keyword>
<feature type="domain" description="B30.2/SPRY" evidence="5">
    <location>
        <begin position="114"/>
        <end position="305"/>
    </location>
</feature>
<feature type="non-terminal residue" evidence="6">
    <location>
        <position position="1"/>
    </location>
</feature>
<feature type="coiled-coil region" evidence="4">
    <location>
        <begin position="33"/>
        <end position="67"/>
    </location>
</feature>
<dbReference type="InterPro" id="IPR051051">
    <property type="entry name" value="E3_ubiq-ligase_TRIM/RNF"/>
</dbReference>
<dbReference type="InterPro" id="IPR001870">
    <property type="entry name" value="B30.2/SPRY"/>
</dbReference>
<keyword evidence="2" id="KW-0863">Zinc-finger</keyword>
<accession>A0ABD0PZI3</accession>
<dbReference type="SMART" id="SM00449">
    <property type="entry name" value="SPRY"/>
    <property type="match status" value="1"/>
</dbReference>
<evidence type="ECO:0000256" key="1">
    <source>
        <dbReference type="ARBA" id="ARBA00022723"/>
    </source>
</evidence>
<keyword evidence="1" id="KW-0479">Metal-binding</keyword>
<dbReference type="GO" id="GO:0005737">
    <property type="term" value="C:cytoplasm"/>
    <property type="evidence" value="ECO:0007669"/>
    <property type="project" value="UniProtKB-ARBA"/>
</dbReference>
<dbReference type="InterPro" id="IPR006574">
    <property type="entry name" value="PRY"/>
</dbReference>
<evidence type="ECO:0000313" key="6">
    <source>
        <dbReference type="EMBL" id="KAL0178866.1"/>
    </source>
</evidence>
<dbReference type="PROSITE" id="PS50188">
    <property type="entry name" value="B302_SPRY"/>
    <property type="match status" value="1"/>
</dbReference>
<keyword evidence="4" id="KW-0175">Coiled coil</keyword>
<evidence type="ECO:0000259" key="5">
    <source>
        <dbReference type="PROSITE" id="PS50188"/>
    </source>
</evidence>
<dbReference type="Proteomes" id="UP001529510">
    <property type="component" value="Unassembled WGS sequence"/>
</dbReference>
<dbReference type="PRINTS" id="PR01407">
    <property type="entry name" value="BUTYPHLNCDUF"/>
</dbReference>
<sequence>SSAQEGVDDMQKVCTELTDSIKAQSSEIIRLIRAQEEAAIGQAETVQKQLKQEISKLQQQDTDLQTLLHSEDDFLFLQGIRSLSNPPMCETSVNLNRHGLFEQVRKTISEINDRIMDVLNESHAQLSEKDSYNLTLDLNTAHNNLHFSEGNTKLTWGTVRSNPDHPERFDRWWQVLNTEGLTGCWYWEVEWSGTVVIAVSYKSINTKGAGNECGFGHNDQSWCLCCTSSQCTFWHGNVETRALEIPSSSRVGVYLDYTAGTLSFYSVSDTVSLIHKVKTTFTQPVYPGFGFRLGFLGSIQISPIA</sequence>
<dbReference type="PANTHER" id="PTHR25465:SF5">
    <property type="entry name" value="E3 UBIQUITIN_ISG15 LIGASE TRIM25-RELATED"/>
    <property type="match status" value="1"/>
</dbReference>
<dbReference type="Pfam" id="PF13765">
    <property type="entry name" value="PRY"/>
    <property type="match status" value="1"/>
</dbReference>
<proteinExistence type="predicted"/>
<dbReference type="EMBL" id="JAMKFB020000012">
    <property type="protein sequence ID" value="KAL0178866.1"/>
    <property type="molecule type" value="Genomic_DNA"/>
</dbReference>
<dbReference type="GO" id="GO:0008270">
    <property type="term" value="F:zinc ion binding"/>
    <property type="evidence" value="ECO:0007669"/>
    <property type="project" value="UniProtKB-KW"/>
</dbReference>
<dbReference type="InterPro" id="IPR003877">
    <property type="entry name" value="SPRY_dom"/>
</dbReference>
<dbReference type="AlphaFoldDB" id="A0ABD0PZI3"/>
<reference evidence="6 7" key="1">
    <citation type="submission" date="2024-05" db="EMBL/GenBank/DDBJ databases">
        <title>Genome sequencing and assembly of Indian major carp, Cirrhinus mrigala (Hamilton, 1822).</title>
        <authorList>
            <person name="Mohindra V."/>
            <person name="Chowdhury L.M."/>
            <person name="Lal K."/>
            <person name="Jena J.K."/>
        </authorList>
    </citation>
    <scope>NUCLEOTIDE SEQUENCE [LARGE SCALE GENOMIC DNA]</scope>
    <source>
        <strain evidence="6">CM1030</strain>
        <tissue evidence="6">Blood</tissue>
    </source>
</reference>
<dbReference type="SUPFAM" id="SSF49899">
    <property type="entry name" value="Concanavalin A-like lectins/glucanases"/>
    <property type="match status" value="1"/>
</dbReference>